<comment type="caution">
    <text evidence="3">The sequence shown here is derived from an EMBL/GenBank/DDBJ whole genome shotgun (WGS) entry which is preliminary data.</text>
</comment>
<dbReference type="SUPFAM" id="SSF103481">
    <property type="entry name" value="Multidrug resistance efflux transporter EmrE"/>
    <property type="match status" value="1"/>
</dbReference>
<evidence type="ECO:0000256" key="1">
    <source>
        <dbReference type="SAM" id="Phobius"/>
    </source>
</evidence>
<keyword evidence="1" id="KW-0812">Transmembrane</keyword>
<dbReference type="Gene3D" id="1.10.3730.20">
    <property type="match status" value="1"/>
</dbReference>
<feature type="domain" description="EamA" evidence="2">
    <location>
        <begin position="2"/>
        <end position="71"/>
    </location>
</feature>
<accession>A0A645D608</accession>
<name>A0A645D608_9ZZZZ</name>
<reference evidence="3" key="1">
    <citation type="submission" date="2019-08" db="EMBL/GenBank/DDBJ databases">
        <authorList>
            <person name="Kucharzyk K."/>
            <person name="Murdoch R.W."/>
            <person name="Higgins S."/>
            <person name="Loffler F."/>
        </authorList>
    </citation>
    <scope>NUCLEOTIDE SEQUENCE</scope>
</reference>
<gene>
    <name evidence="3" type="ORF">SDC9_131581</name>
</gene>
<feature type="transmembrane region" description="Helical" evidence="1">
    <location>
        <begin position="12"/>
        <end position="33"/>
    </location>
</feature>
<sequence>MAILYFGAIYTDLAYICWFRGIAGASGTVASAFTAVMPLSATLLSTFLLKEDISGWQLIALLTAVIAILVLARAEKERKIGDGSARNQLQG</sequence>
<evidence type="ECO:0000259" key="2">
    <source>
        <dbReference type="Pfam" id="PF00892"/>
    </source>
</evidence>
<organism evidence="3">
    <name type="scientific">bioreactor metagenome</name>
    <dbReference type="NCBI Taxonomy" id="1076179"/>
    <lineage>
        <taxon>unclassified sequences</taxon>
        <taxon>metagenomes</taxon>
        <taxon>ecological metagenomes</taxon>
    </lineage>
</organism>
<dbReference type="GO" id="GO:0016020">
    <property type="term" value="C:membrane"/>
    <property type="evidence" value="ECO:0007669"/>
    <property type="project" value="InterPro"/>
</dbReference>
<dbReference type="AlphaFoldDB" id="A0A645D608"/>
<dbReference type="Pfam" id="PF00892">
    <property type="entry name" value="EamA"/>
    <property type="match status" value="1"/>
</dbReference>
<keyword evidence="1" id="KW-0472">Membrane</keyword>
<evidence type="ECO:0000313" key="3">
    <source>
        <dbReference type="EMBL" id="MPM84508.1"/>
    </source>
</evidence>
<dbReference type="EMBL" id="VSSQ01033036">
    <property type="protein sequence ID" value="MPM84508.1"/>
    <property type="molecule type" value="Genomic_DNA"/>
</dbReference>
<proteinExistence type="predicted"/>
<keyword evidence="1" id="KW-1133">Transmembrane helix</keyword>
<feature type="transmembrane region" description="Helical" evidence="1">
    <location>
        <begin position="53"/>
        <end position="72"/>
    </location>
</feature>
<dbReference type="InterPro" id="IPR000620">
    <property type="entry name" value="EamA_dom"/>
</dbReference>
<dbReference type="InterPro" id="IPR037185">
    <property type="entry name" value="EmrE-like"/>
</dbReference>
<protein>
    <recommendedName>
        <fullName evidence="2">EamA domain-containing protein</fullName>
    </recommendedName>
</protein>